<dbReference type="Pfam" id="PF02470">
    <property type="entry name" value="MlaD"/>
    <property type="match status" value="1"/>
</dbReference>
<dbReference type="PANTHER" id="PTHR33371:SF4">
    <property type="entry name" value="INTERMEMBRANE PHOSPHOLIPID TRANSPORT SYSTEM BINDING PROTEIN MLAD"/>
    <property type="match status" value="1"/>
</dbReference>
<name>A0ABW2BX33_9PSEU</name>
<keyword evidence="5" id="KW-1185">Reference proteome</keyword>
<feature type="domain" description="Mce/MlaD" evidence="3">
    <location>
        <begin position="36"/>
        <end position="113"/>
    </location>
</feature>
<evidence type="ECO:0000256" key="2">
    <source>
        <dbReference type="SAM" id="SignalP"/>
    </source>
</evidence>
<evidence type="ECO:0000259" key="3">
    <source>
        <dbReference type="Pfam" id="PF02470"/>
    </source>
</evidence>
<dbReference type="InterPro" id="IPR003399">
    <property type="entry name" value="Mce/MlaD"/>
</dbReference>
<organism evidence="4 5">
    <name type="scientific">Haloechinothrix salitolerans</name>
    <dbReference type="NCBI Taxonomy" id="926830"/>
    <lineage>
        <taxon>Bacteria</taxon>
        <taxon>Bacillati</taxon>
        <taxon>Actinomycetota</taxon>
        <taxon>Actinomycetes</taxon>
        <taxon>Pseudonocardiales</taxon>
        <taxon>Pseudonocardiaceae</taxon>
        <taxon>Haloechinothrix</taxon>
    </lineage>
</organism>
<dbReference type="RefSeq" id="WP_345406048.1">
    <property type="nucleotide sequence ID" value="NZ_BAABLA010000121.1"/>
</dbReference>
<proteinExistence type="predicted"/>
<dbReference type="PANTHER" id="PTHR33371">
    <property type="entry name" value="INTERMEMBRANE PHOSPHOLIPID TRANSPORT SYSTEM BINDING PROTEIN MLAD-RELATED"/>
    <property type="match status" value="1"/>
</dbReference>
<evidence type="ECO:0000313" key="4">
    <source>
        <dbReference type="EMBL" id="MFC6866880.1"/>
    </source>
</evidence>
<evidence type="ECO:0000313" key="5">
    <source>
        <dbReference type="Proteomes" id="UP001596337"/>
    </source>
</evidence>
<dbReference type="Proteomes" id="UP001596337">
    <property type="component" value="Unassembled WGS sequence"/>
</dbReference>
<evidence type="ECO:0000256" key="1">
    <source>
        <dbReference type="SAM" id="MobiDB-lite"/>
    </source>
</evidence>
<sequence>MGRNLTIVVAFLALGLAAAGINLANADFTPPWSDRYVFVAEFEDAAGNNADAKHLVTIAGVEVGQIVDWEVSDRGSARLTLSIEPGHRIHDNARAVMRTVNPLNQMYIEIDPGGPPGAPLRAGGMLPASQTERAIQPDEVMRHLDDRSRRALGALLRESDVALARAPEQLPEGLRATDSTLRHLRPALKALRTRRDKLSELSSGLSRIAQAVGGNQDRLATLADSAQQALRVVRRNDDELRLTLGELPGLNKQLRRALTGTQEVTNELDPVLTDLESASDTLPSALERTGELAEELGRTVDKAKPVVAKAKPVATDLRPLVADADVALSDVRPVSRRLPHDTAVLESYLTDLQAFVYNTSSVFSPRDAQGTIIRGHAVVPVPDGGAIPGARGGYAPSPEESGAGRSGRSAEGASRNAGDAGQGG</sequence>
<feature type="signal peptide" evidence="2">
    <location>
        <begin position="1"/>
        <end position="26"/>
    </location>
</feature>
<dbReference type="EMBL" id="JBHSXX010000001">
    <property type="protein sequence ID" value="MFC6866880.1"/>
    <property type="molecule type" value="Genomic_DNA"/>
</dbReference>
<protein>
    <submittedName>
        <fullName evidence="4">MlaD family protein</fullName>
    </submittedName>
</protein>
<accession>A0ABW2BX33</accession>
<feature type="region of interest" description="Disordered" evidence="1">
    <location>
        <begin position="378"/>
        <end position="424"/>
    </location>
</feature>
<comment type="caution">
    <text evidence="4">The sequence shown here is derived from an EMBL/GenBank/DDBJ whole genome shotgun (WGS) entry which is preliminary data.</text>
</comment>
<feature type="chain" id="PRO_5045928756" evidence="2">
    <location>
        <begin position="27"/>
        <end position="424"/>
    </location>
</feature>
<reference evidence="5" key="1">
    <citation type="journal article" date="2019" name="Int. J. Syst. Evol. Microbiol.">
        <title>The Global Catalogue of Microorganisms (GCM) 10K type strain sequencing project: providing services to taxonomists for standard genome sequencing and annotation.</title>
        <authorList>
            <consortium name="The Broad Institute Genomics Platform"/>
            <consortium name="The Broad Institute Genome Sequencing Center for Infectious Disease"/>
            <person name="Wu L."/>
            <person name="Ma J."/>
        </authorList>
    </citation>
    <scope>NUCLEOTIDE SEQUENCE [LARGE SCALE GENOMIC DNA]</scope>
    <source>
        <strain evidence="5">KCTC 32255</strain>
    </source>
</reference>
<dbReference type="InterPro" id="IPR052336">
    <property type="entry name" value="MlaD_Phospholipid_Transporter"/>
</dbReference>
<keyword evidence="2" id="KW-0732">Signal</keyword>
<gene>
    <name evidence="4" type="ORF">ACFQGD_06940</name>
</gene>
<feature type="compositionally biased region" description="Low complexity" evidence="1">
    <location>
        <begin position="399"/>
        <end position="415"/>
    </location>
</feature>